<dbReference type="SUPFAM" id="SSF46894">
    <property type="entry name" value="C-terminal effector domain of the bipartite response regulators"/>
    <property type="match status" value="1"/>
</dbReference>
<evidence type="ECO:0000256" key="3">
    <source>
        <dbReference type="ARBA" id="ARBA00023163"/>
    </source>
</evidence>
<dbReference type="CDD" id="cd06170">
    <property type="entry name" value="LuxR_C_like"/>
    <property type="match status" value="1"/>
</dbReference>
<dbReference type="Gene3D" id="1.10.10.10">
    <property type="entry name" value="Winged helix-like DNA-binding domain superfamily/Winged helix DNA-binding domain"/>
    <property type="match status" value="1"/>
</dbReference>
<dbReference type="RefSeq" id="WP_184084575.1">
    <property type="nucleotide sequence ID" value="NZ_JACHEK010000002.1"/>
</dbReference>
<protein>
    <submittedName>
        <fullName evidence="5">DNA-binding CsgD family transcriptional regulator</fullName>
    </submittedName>
</protein>
<dbReference type="AlphaFoldDB" id="A0A841JNR8"/>
<gene>
    <name evidence="5" type="ORF">HNQ77_000950</name>
</gene>
<evidence type="ECO:0000256" key="1">
    <source>
        <dbReference type="ARBA" id="ARBA00023015"/>
    </source>
</evidence>
<evidence type="ECO:0000313" key="6">
    <source>
        <dbReference type="Proteomes" id="UP000538666"/>
    </source>
</evidence>
<keyword evidence="3" id="KW-0804">Transcription</keyword>
<reference evidence="5 6" key="1">
    <citation type="submission" date="2020-08" db="EMBL/GenBank/DDBJ databases">
        <title>Genomic Encyclopedia of Type Strains, Phase IV (KMG-IV): sequencing the most valuable type-strain genomes for metagenomic binning, comparative biology and taxonomic classification.</title>
        <authorList>
            <person name="Goeker M."/>
        </authorList>
    </citation>
    <scope>NUCLEOTIDE SEQUENCE [LARGE SCALE GENOMIC DNA]</scope>
    <source>
        <strain evidence="5 6">DSM 103733</strain>
    </source>
</reference>
<dbReference type="EMBL" id="JACHEK010000002">
    <property type="protein sequence ID" value="MBB6143006.1"/>
    <property type="molecule type" value="Genomic_DNA"/>
</dbReference>
<sequence>MRVLLFGCSADDAQHTLKFGDRMEIAYLPSYDFKEIRDEIERFNPQLVTCSTSVFLLGLGFQPSDVAAPNGEHTSATPELSSIPHVAPREMKVLTMLARGRTNNEIAVTLRVSTRTVKRILSSLFERFAAANRTELASRAAKLRLPQNDN</sequence>
<dbReference type="PANTHER" id="PTHR44688:SF16">
    <property type="entry name" value="DNA-BINDING TRANSCRIPTIONAL ACTIVATOR DEVR_DOSR"/>
    <property type="match status" value="1"/>
</dbReference>
<keyword evidence="2 5" id="KW-0238">DNA-binding</keyword>
<dbReference type="InterPro" id="IPR036388">
    <property type="entry name" value="WH-like_DNA-bd_sf"/>
</dbReference>
<feature type="domain" description="HTH luxR-type" evidence="4">
    <location>
        <begin position="79"/>
        <end position="144"/>
    </location>
</feature>
<comment type="caution">
    <text evidence="5">The sequence shown here is derived from an EMBL/GenBank/DDBJ whole genome shotgun (WGS) entry which is preliminary data.</text>
</comment>
<organism evidence="5 6">
    <name type="scientific">Silvibacterium bohemicum</name>
    <dbReference type="NCBI Taxonomy" id="1577686"/>
    <lineage>
        <taxon>Bacteria</taxon>
        <taxon>Pseudomonadati</taxon>
        <taxon>Acidobacteriota</taxon>
        <taxon>Terriglobia</taxon>
        <taxon>Terriglobales</taxon>
        <taxon>Acidobacteriaceae</taxon>
        <taxon>Silvibacterium</taxon>
    </lineage>
</organism>
<dbReference type="SMART" id="SM00421">
    <property type="entry name" value="HTH_LUXR"/>
    <property type="match status" value="1"/>
</dbReference>
<accession>A0A841JNR8</accession>
<name>A0A841JNR8_9BACT</name>
<dbReference type="GO" id="GO:0006355">
    <property type="term" value="P:regulation of DNA-templated transcription"/>
    <property type="evidence" value="ECO:0007669"/>
    <property type="project" value="InterPro"/>
</dbReference>
<dbReference type="GO" id="GO:0003677">
    <property type="term" value="F:DNA binding"/>
    <property type="evidence" value="ECO:0007669"/>
    <property type="project" value="UniProtKB-KW"/>
</dbReference>
<proteinExistence type="predicted"/>
<dbReference type="PANTHER" id="PTHR44688">
    <property type="entry name" value="DNA-BINDING TRANSCRIPTIONAL ACTIVATOR DEVR_DOSR"/>
    <property type="match status" value="1"/>
</dbReference>
<dbReference type="PROSITE" id="PS00622">
    <property type="entry name" value="HTH_LUXR_1"/>
    <property type="match status" value="1"/>
</dbReference>
<dbReference type="InterPro" id="IPR016032">
    <property type="entry name" value="Sig_transdc_resp-reg_C-effctor"/>
</dbReference>
<keyword evidence="6" id="KW-1185">Reference proteome</keyword>
<evidence type="ECO:0000259" key="4">
    <source>
        <dbReference type="PROSITE" id="PS50043"/>
    </source>
</evidence>
<keyword evidence="1" id="KW-0805">Transcription regulation</keyword>
<dbReference type="Pfam" id="PF00196">
    <property type="entry name" value="GerE"/>
    <property type="match status" value="1"/>
</dbReference>
<dbReference type="PRINTS" id="PR00038">
    <property type="entry name" value="HTHLUXR"/>
</dbReference>
<evidence type="ECO:0000256" key="2">
    <source>
        <dbReference type="ARBA" id="ARBA00023125"/>
    </source>
</evidence>
<evidence type="ECO:0000313" key="5">
    <source>
        <dbReference type="EMBL" id="MBB6143006.1"/>
    </source>
</evidence>
<dbReference type="PROSITE" id="PS50043">
    <property type="entry name" value="HTH_LUXR_2"/>
    <property type="match status" value="1"/>
</dbReference>
<dbReference type="InterPro" id="IPR000792">
    <property type="entry name" value="Tscrpt_reg_LuxR_C"/>
</dbReference>
<dbReference type="Proteomes" id="UP000538666">
    <property type="component" value="Unassembled WGS sequence"/>
</dbReference>